<dbReference type="Pfam" id="PF15082">
    <property type="entry name" value="DUF4549"/>
    <property type="match status" value="1"/>
</dbReference>
<evidence type="ECO:0000259" key="2">
    <source>
        <dbReference type="Pfam" id="PF15082"/>
    </source>
</evidence>
<dbReference type="InterPro" id="IPR029376">
    <property type="entry name" value="DUF4549"/>
</dbReference>
<dbReference type="PANTHER" id="PTHR33331:SF13">
    <property type="entry name" value="COILED-COIL DOMAIN CONTAINING 162"/>
    <property type="match status" value="1"/>
</dbReference>
<dbReference type="PANTHER" id="PTHR33331">
    <property type="entry name" value="COILED-COIL DOMAIN-CONTAINING PROTEIN 162"/>
    <property type="match status" value="1"/>
</dbReference>
<feature type="compositionally biased region" description="Polar residues" evidence="1">
    <location>
        <begin position="148"/>
        <end position="165"/>
    </location>
</feature>
<name>A0AB34HBZ5_ESCRO</name>
<feature type="domain" description="DUF4549" evidence="2">
    <location>
        <begin position="8"/>
        <end position="73"/>
    </location>
</feature>
<feature type="region of interest" description="Disordered" evidence="1">
    <location>
        <begin position="141"/>
        <end position="166"/>
    </location>
</feature>
<sequence>MQTMDESYKIVSTERIQVLEKELAVQLTELKSEIEKHGTLQGSTHRAYSSVRMPKDISYFRRERELALKKTLQYYTERITQLAQSKYLHMLRWKRFCHHSKIMEQLYPFYKALQYLPISKVLSVAVDEVPKVGQENETVPVNDIDSDIQGSASPGSMNTSVSGKKSSYPLGNVSPKFQSIFMEQQRMQTFPDYDTEIAKVENLGLVGPGMALKKRANWISFIKVRPVVTVTCE</sequence>
<proteinExistence type="predicted"/>
<evidence type="ECO:0000313" key="4">
    <source>
        <dbReference type="Proteomes" id="UP001159641"/>
    </source>
</evidence>
<evidence type="ECO:0000256" key="1">
    <source>
        <dbReference type="SAM" id="MobiDB-lite"/>
    </source>
</evidence>
<dbReference type="InterPro" id="IPR040401">
    <property type="entry name" value="CCDC162"/>
</dbReference>
<keyword evidence="4" id="KW-1185">Reference proteome</keyword>
<dbReference type="Proteomes" id="UP001159641">
    <property type="component" value="Unassembled WGS sequence"/>
</dbReference>
<gene>
    <name evidence="3" type="ORF">J1605_022437</name>
</gene>
<organism evidence="3 4">
    <name type="scientific">Eschrichtius robustus</name>
    <name type="common">California gray whale</name>
    <name type="synonym">Eschrichtius gibbosus</name>
    <dbReference type="NCBI Taxonomy" id="9764"/>
    <lineage>
        <taxon>Eukaryota</taxon>
        <taxon>Metazoa</taxon>
        <taxon>Chordata</taxon>
        <taxon>Craniata</taxon>
        <taxon>Vertebrata</taxon>
        <taxon>Euteleostomi</taxon>
        <taxon>Mammalia</taxon>
        <taxon>Eutheria</taxon>
        <taxon>Laurasiatheria</taxon>
        <taxon>Artiodactyla</taxon>
        <taxon>Whippomorpha</taxon>
        <taxon>Cetacea</taxon>
        <taxon>Mysticeti</taxon>
        <taxon>Eschrichtiidae</taxon>
        <taxon>Eschrichtius</taxon>
    </lineage>
</organism>
<reference evidence="3 4" key="1">
    <citation type="submission" date="2022-11" db="EMBL/GenBank/DDBJ databases">
        <title>Whole genome sequence of Eschrichtius robustus ER-17-0199.</title>
        <authorList>
            <person name="Bruniche-Olsen A."/>
            <person name="Black A.N."/>
            <person name="Fields C.J."/>
            <person name="Walden K."/>
            <person name="Dewoody J.A."/>
        </authorList>
    </citation>
    <scope>NUCLEOTIDE SEQUENCE [LARGE SCALE GENOMIC DNA]</scope>
    <source>
        <strain evidence="3">ER-17-0199</strain>
        <tissue evidence="3">Blubber</tissue>
    </source>
</reference>
<dbReference type="EMBL" id="JAIQCJ010001565">
    <property type="protein sequence ID" value="KAJ8788692.1"/>
    <property type="molecule type" value="Genomic_DNA"/>
</dbReference>
<dbReference type="AlphaFoldDB" id="A0AB34HBZ5"/>
<protein>
    <recommendedName>
        <fullName evidence="2">DUF4549 domain-containing protein</fullName>
    </recommendedName>
</protein>
<comment type="caution">
    <text evidence="3">The sequence shown here is derived from an EMBL/GenBank/DDBJ whole genome shotgun (WGS) entry which is preliminary data.</text>
</comment>
<accession>A0AB34HBZ5</accession>
<evidence type="ECO:0000313" key="3">
    <source>
        <dbReference type="EMBL" id="KAJ8788692.1"/>
    </source>
</evidence>